<feature type="domain" description="Fe-S metabolism associated" evidence="2">
    <location>
        <begin position="22"/>
        <end position="148"/>
    </location>
</feature>
<sequence length="155" mass="16667">MADTSSTEEGPALPPAFTEIVDDFHALTQKDRLELLLEFSRELPLLPAKYAGDHDAMEAVSECQSPVFVKVETGATLDEPAHVYFDAPPEAPTTRGFASILASGLEGLTGQEILDVPDDVPHRLGLSEAVSPLRLRGMAGMLARIKRQVREGTAA</sequence>
<comment type="caution">
    <text evidence="3">The sequence shown here is derived from an EMBL/GenBank/DDBJ whole genome shotgun (WGS) entry which is preliminary data.</text>
</comment>
<dbReference type="PANTHER" id="PTHR43597">
    <property type="entry name" value="SULFUR ACCEPTOR PROTEIN CSDE"/>
    <property type="match status" value="1"/>
</dbReference>
<evidence type="ECO:0000313" key="3">
    <source>
        <dbReference type="EMBL" id="GAA3639231.1"/>
    </source>
</evidence>
<name>A0ABP7ASY1_9ACTN</name>
<evidence type="ECO:0000259" key="2">
    <source>
        <dbReference type="Pfam" id="PF02657"/>
    </source>
</evidence>
<proteinExistence type="inferred from homology"/>
<dbReference type="RefSeq" id="WP_231486353.1">
    <property type="nucleotide sequence ID" value="NZ_BAAAZO010000013.1"/>
</dbReference>
<dbReference type="PANTHER" id="PTHR43597:SF5">
    <property type="entry name" value="SUFE-LIKE PROTEIN 2, CHLOROPLASTIC"/>
    <property type="match status" value="1"/>
</dbReference>
<evidence type="ECO:0000256" key="1">
    <source>
        <dbReference type="ARBA" id="ARBA00010282"/>
    </source>
</evidence>
<dbReference type="SUPFAM" id="SSF82649">
    <property type="entry name" value="SufE/NifU"/>
    <property type="match status" value="1"/>
</dbReference>
<accession>A0ABP7ASY1</accession>
<protein>
    <submittedName>
        <fullName evidence="3">SufE family protein</fullName>
    </submittedName>
</protein>
<evidence type="ECO:0000313" key="4">
    <source>
        <dbReference type="Proteomes" id="UP001501074"/>
    </source>
</evidence>
<dbReference type="InterPro" id="IPR003808">
    <property type="entry name" value="Fe-S_metab-assoc_dom"/>
</dbReference>
<dbReference type="Proteomes" id="UP001501074">
    <property type="component" value="Unassembled WGS sequence"/>
</dbReference>
<comment type="similarity">
    <text evidence="1">Belongs to the SufE family.</text>
</comment>
<keyword evidence="4" id="KW-1185">Reference proteome</keyword>
<gene>
    <name evidence="3" type="ORF">GCM10022223_67840</name>
</gene>
<reference evidence="4" key="1">
    <citation type="journal article" date="2019" name="Int. J. Syst. Evol. Microbiol.">
        <title>The Global Catalogue of Microorganisms (GCM) 10K type strain sequencing project: providing services to taxonomists for standard genome sequencing and annotation.</title>
        <authorList>
            <consortium name="The Broad Institute Genomics Platform"/>
            <consortium name="The Broad Institute Genome Sequencing Center for Infectious Disease"/>
            <person name="Wu L."/>
            <person name="Ma J."/>
        </authorList>
    </citation>
    <scope>NUCLEOTIDE SEQUENCE [LARGE SCALE GENOMIC DNA]</scope>
    <source>
        <strain evidence="4">JCM 16902</strain>
    </source>
</reference>
<organism evidence="3 4">
    <name type="scientific">Kineosporia mesophila</name>
    <dbReference type="NCBI Taxonomy" id="566012"/>
    <lineage>
        <taxon>Bacteria</taxon>
        <taxon>Bacillati</taxon>
        <taxon>Actinomycetota</taxon>
        <taxon>Actinomycetes</taxon>
        <taxon>Kineosporiales</taxon>
        <taxon>Kineosporiaceae</taxon>
        <taxon>Kineosporia</taxon>
    </lineage>
</organism>
<dbReference type="Pfam" id="PF02657">
    <property type="entry name" value="SufE"/>
    <property type="match status" value="1"/>
</dbReference>
<dbReference type="EMBL" id="BAAAZO010000013">
    <property type="protein sequence ID" value="GAA3639231.1"/>
    <property type="molecule type" value="Genomic_DNA"/>
</dbReference>
<dbReference type="Gene3D" id="3.90.1010.10">
    <property type="match status" value="1"/>
</dbReference>